<dbReference type="Pfam" id="PF00534">
    <property type="entry name" value="Glycos_transf_1"/>
    <property type="match status" value="1"/>
</dbReference>
<proteinExistence type="predicted"/>
<dbReference type="GO" id="GO:0016757">
    <property type="term" value="F:glycosyltransferase activity"/>
    <property type="evidence" value="ECO:0007669"/>
    <property type="project" value="UniProtKB-KW"/>
</dbReference>
<reference evidence="3" key="1">
    <citation type="journal article" date="2019" name="Int. J. Syst. Evol. Microbiol.">
        <title>The Global Catalogue of Microorganisms (GCM) 10K type strain sequencing project: providing services to taxonomists for standard genome sequencing and annotation.</title>
        <authorList>
            <consortium name="The Broad Institute Genomics Platform"/>
            <consortium name="The Broad Institute Genome Sequencing Center for Infectious Disease"/>
            <person name="Wu L."/>
            <person name="Ma J."/>
        </authorList>
    </citation>
    <scope>NUCLEOTIDE SEQUENCE [LARGE SCALE GENOMIC DNA]</scope>
    <source>
        <strain evidence="3">KCTC 33575</strain>
    </source>
</reference>
<evidence type="ECO:0000313" key="3">
    <source>
        <dbReference type="Proteomes" id="UP001597519"/>
    </source>
</evidence>
<keyword evidence="3" id="KW-1185">Reference proteome</keyword>
<name>A0ABW5WXW6_9STAP</name>
<keyword evidence="2" id="KW-0808">Transferase</keyword>
<dbReference type="InterPro" id="IPR001296">
    <property type="entry name" value="Glyco_trans_1"/>
</dbReference>
<dbReference type="PANTHER" id="PTHR12526:SF630">
    <property type="entry name" value="GLYCOSYLTRANSFERASE"/>
    <property type="match status" value="1"/>
</dbReference>
<dbReference type="RefSeq" id="WP_377774485.1">
    <property type="nucleotide sequence ID" value="NZ_JBHUOQ010000004.1"/>
</dbReference>
<dbReference type="EC" id="2.4.-.-" evidence="2"/>
<organism evidence="2 3">
    <name type="scientific">Corticicoccus populi</name>
    <dbReference type="NCBI Taxonomy" id="1812821"/>
    <lineage>
        <taxon>Bacteria</taxon>
        <taxon>Bacillati</taxon>
        <taxon>Bacillota</taxon>
        <taxon>Bacilli</taxon>
        <taxon>Bacillales</taxon>
        <taxon>Staphylococcaceae</taxon>
        <taxon>Corticicoccus</taxon>
    </lineage>
</organism>
<evidence type="ECO:0000313" key="2">
    <source>
        <dbReference type="EMBL" id="MFD2830959.1"/>
    </source>
</evidence>
<keyword evidence="2" id="KW-0328">Glycosyltransferase</keyword>
<dbReference type="PANTHER" id="PTHR12526">
    <property type="entry name" value="GLYCOSYLTRANSFERASE"/>
    <property type="match status" value="1"/>
</dbReference>
<protein>
    <submittedName>
        <fullName evidence="2">Glycosyltransferase</fullName>
        <ecNumber evidence="2">2.4.-.-</ecNumber>
    </submittedName>
</protein>
<comment type="caution">
    <text evidence="2">The sequence shown here is derived from an EMBL/GenBank/DDBJ whole genome shotgun (WGS) entry which is preliminary data.</text>
</comment>
<gene>
    <name evidence="2" type="ORF">ACFSX4_10840</name>
</gene>
<accession>A0ABW5WXW6</accession>
<dbReference type="Gene3D" id="3.40.50.2000">
    <property type="entry name" value="Glycogen Phosphorylase B"/>
    <property type="match status" value="3"/>
</dbReference>
<dbReference type="EMBL" id="JBHUOQ010000004">
    <property type="protein sequence ID" value="MFD2830959.1"/>
    <property type="molecule type" value="Genomic_DNA"/>
</dbReference>
<dbReference type="Proteomes" id="UP001597519">
    <property type="component" value="Unassembled WGS sequence"/>
</dbReference>
<evidence type="ECO:0000259" key="1">
    <source>
        <dbReference type="Pfam" id="PF00534"/>
    </source>
</evidence>
<sequence>MKPRIIFLLNSIDVDRGGLTHACLRQASTFADAGYDTQILTFRHETRFPIICNTLVELDKVSPNVTIRNMFEDRGGYTDKNTSSLEELYFDKNRYSEKYEIAEAKNFNGYSLLKDGILHKTAVLRKDNTLDYIDYFDENRFKYQRDLFNYYNHLSRRQYYSEENKKVKQVDFYDQFENPFLKIWYNTDTMKANKVLNLSPSQELITETTGNETVHKKYWLKSIIDESSKHTVIISDTRSTDYLLTKFDYKNAKKVLRLHSNHLKNPDDIYSGLTGKNKYLIENIQNVDAIAVLTEKQKSDIVERFGQDEKIHVIPNYTEVHVPRITGIRSTIAYTRYKRNYIKTRDLNKVVIVSRFSKLKNITHSIKAFSKVVQHVPEAKLEIWGHGNYSKEYEQEIKKLNLNKSVKLKGYTRKPNKVYQSAAFSLMTSRSEGFSLGVMESMVNGAPVISYDISYGPSDMIIDGENGILVEKGNIDELADKIIYLLQNKDLNRKMGHKARKYINTHFSKKSYQKKWFSLAESLVQKKDS</sequence>
<dbReference type="SUPFAM" id="SSF53756">
    <property type="entry name" value="UDP-Glycosyltransferase/glycogen phosphorylase"/>
    <property type="match status" value="1"/>
</dbReference>
<feature type="domain" description="Glycosyl transferase family 1" evidence="1">
    <location>
        <begin position="342"/>
        <end position="501"/>
    </location>
</feature>